<keyword evidence="1 3" id="KW-0238">DNA-binding</keyword>
<evidence type="ECO:0000256" key="2">
    <source>
        <dbReference type="ARBA" id="ARBA00023163"/>
    </source>
</evidence>
<dbReference type="HOGENOM" id="CLU_082854_6_3_1"/>
<dbReference type="InterPro" id="IPR036910">
    <property type="entry name" value="HMG_box_dom_sf"/>
</dbReference>
<feature type="non-terminal residue" evidence="5">
    <location>
        <position position="1"/>
    </location>
</feature>
<dbReference type="AlphaFoldDB" id="A0A0C9SQ36"/>
<evidence type="ECO:0000259" key="4">
    <source>
        <dbReference type="PROSITE" id="PS50118"/>
    </source>
</evidence>
<dbReference type="InterPro" id="IPR009071">
    <property type="entry name" value="HMG_box_dom"/>
</dbReference>
<dbReference type="Gene3D" id="1.10.30.10">
    <property type="entry name" value="High mobility group box domain"/>
    <property type="match status" value="1"/>
</dbReference>
<keyword evidence="6" id="KW-1185">Reference proteome</keyword>
<name>A0A0C9SQ36_PLICR</name>
<dbReference type="SMART" id="SM00398">
    <property type="entry name" value="HMG"/>
    <property type="match status" value="1"/>
</dbReference>
<feature type="domain" description="HMG box" evidence="4">
    <location>
        <begin position="1"/>
        <end position="70"/>
    </location>
</feature>
<dbReference type="GO" id="GO:0030154">
    <property type="term" value="P:cell differentiation"/>
    <property type="evidence" value="ECO:0007669"/>
    <property type="project" value="TreeGrafter"/>
</dbReference>
<feature type="non-terminal residue" evidence="5">
    <location>
        <position position="79"/>
    </location>
</feature>
<accession>A0A0C9SQ36</accession>
<keyword evidence="2" id="KW-0804">Transcription</keyword>
<dbReference type="PANTHER" id="PTHR10270">
    <property type="entry name" value="SOX TRANSCRIPTION FACTOR"/>
    <property type="match status" value="1"/>
</dbReference>
<evidence type="ECO:0000256" key="1">
    <source>
        <dbReference type="ARBA" id="ARBA00023125"/>
    </source>
</evidence>
<keyword evidence="3" id="KW-0539">Nucleus</keyword>
<protein>
    <recommendedName>
        <fullName evidence="4">HMG box domain-containing protein</fullName>
    </recommendedName>
</protein>
<proteinExistence type="predicted"/>
<dbReference type="CDD" id="cd01389">
    <property type="entry name" value="HMG-box_ROX1-like"/>
    <property type="match status" value="1"/>
</dbReference>
<evidence type="ECO:0000313" key="5">
    <source>
        <dbReference type="EMBL" id="KII83287.1"/>
    </source>
</evidence>
<dbReference type="Pfam" id="PF00505">
    <property type="entry name" value="HMG_box"/>
    <property type="match status" value="1"/>
</dbReference>
<dbReference type="GO" id="GO:0001228">
    <property type="term" value="F:DNA-binding transcription activator activity, RNA polymerase II-specific"/>
    <property type="evidence" value="ECO:0007669"/>
    <property type="project" value="TreeGrafter"/>
</dbReference>
<evidence type="ECO:0000313" key="6">
    <source>
        <dbReference type="Proteomes" id="UP000053263"/>
    </source>
</evidence>
<dbReference type="SUPFAM" id="SSF47095">
    <property type="entry name" value="HMG-box"/>
    <property type="match status" value="1"/>
</dbReference>
<dbReference type="GO" id="GO:0000978">
    <property type="term" value="F:RNA polymerase II cis-regulatory region sequence-specific DNA binding"/>
    <property type="evidence" value="ECO:0007669"/>
    <property type="project" value="TreeGrafter"/>
</dbReference>
<dbReference type="OrthoDB" id="6247875at2759"/>
<reference evidence="5 6" key="1">
    <citation type="submission" date="2014-06" db="EMBL/GenBank/DDBJ databases">
        <title>Evolutionary Origins and Diversification of the Mycorrhizal Mutualists.</title>
        <authorList>
            <consortium name="DOE Joint Genome Institute"/>
            <consortium name="Mycorrhizal Genomics Consortium"/>
            <person name="Kohler A."/>
            <person name="Kuo A."/>
            <person name="Nagy L.G."/>
            <person name="Floudas D."/>
            <person name="Copeland A."/>
            <person name="Barry K.W."/>
            <person name="Cichocki N."/>
            <person name="Veneault-Fourrey C."/>
            <person name="LaButti K."/>
            <person name="Lindquist E.A."/>
            <person name="Lipzen A."/>
            <person name="Lundell T."/>
            <person name="Morin E."/>
            <person name="Murat C."/>
            <person name="Riley R."/>
            <person name="Ohm R."/>
            <person name="Sun H."/>
            <person name="Tunlid A."/>
            <person name="Henrissat B."/>
            <person name="Grigoriev I.V."/>
            <person name="Hibbett D.S."/>
            <person name="Martin F."/>
        </authorList>
    </citation>
    <scope>NUCLEOTIDE SEQUENCE [LARGE SCALE GENOMIC DNA]</scope>
    <source>
        <strain evidence="5 6">FD-325 SS-3</strain>
    </source>
</reference>
<sequence length="79" mass="9763">PRPRNSWVIYRSKQSPELRKLPQYRRMRESDLSKVISVMWKALPPDERLQYDRDAQREKLAHQEMYPGYQFRPMSRVER</sequence>
<dbReference type="EMBL" id="KN832579">
    <property type="protein sequence ID" value="KII83287.1"/>
    <property type="molecule type" value="Genomic_DNA"/>
</dbReference>
<feature type="DNA-binding region" description="HMG box" evidence="3">
    <location>
        <begin position="1"/>
        <end position="70"/>
    </location>
</feature>
<evidence type="ECO:0000256" key="3">
    <source>
        <dbReference type="PROSITE-ProRule" id="PRU00267"/>
    </source>
</evidence>
<dbReference type="PROSITE" id="PS50118">
    <property type="entry name" value="HMG_BOX_2"/>
    <property type="match status" value="1"/>
</dbReference>
<gene>
    <name evidence="5" type="ORF">PLICRDRAFT_82773</name>
</gene>
<organism evidence="5 6">
    <name type="scientific">Plicaturopsis crispa FD-325 SS-3</name>
    <dbReference type="NCBI Taxonomy" id="944288"/>
    <lineage>
        <taxon>Eukaryota</taxon>
        <taxon>Fungi</taxon>
        <taxon>Dikarya</taxon>
        <taxon>Basidiomycota</taxon>
        <taxon>Agaricomycotina</taxon>
        <taxon>Agaricomycetes</taxon>
        <taxon>Agaricomycetidae</taxon>
        <taxon>Amylocorticiales</taxon>
        <taxon>Amylocorticiaceae</taxon>
        <taxon>Plicatura</taxon>
        <taxon>Plicaturopsis crispa</taxon>
    </lineage>
</organism>
<dbReference type="GO" id="GO:0005634">
    <property type="term" value="C:nucleus"/>
    <property type="evidence" value="ECO:0007669"/>
    <property type="project" value="UniProtKB-UniRule"/>
</dbReference>
<dbReference type="Proteomes" id="UP000053263">
    <property type="component" value="Unassembled WGS sequence"/>
</dbReference>
<dbReference type="PANTHER" id="PTHR10270:SF161">
    <property type="entry name" value="SEX-DETERMINING REGION Y PROTEIN"/>
    <property type="match status" value="1"/>
</dbReference>
<dbReference type="InterPro" id="IPR050140">
    <property type="entry name" value="SRY-related_HMG-box_TF-like"/>
</dbReference>